<evidence type="ECO:0000256" key="2">
    <source>
        <dbReference type="ARBA" id="ARBA00022679"/>
    </source>
</evidence>
<keyword evidence="1" id="KW-0328">Glycosyltransferase</keyword>
<organism evidence="3">
    <name type="scientific">Sesamum calycinum</name>
    <dbReference type="NCBI Taxonomy" id="2727403"/>
    <lineage>
        <taxon>Eukaryota</taxon>
        <taxon>Viridiplantae</taxon>
        <taxon>Streptophyta</taxon>
        <taxon>Embryophyta</taxon>
        <taxon>Tracheophyta</taxon>
        <taxon>Spermatophyta</taxon>
        <taxon>Magnoliopsida</taxon>
        <taxon>eudicotyledons</taxon>
        <taxon>Gunneridae</taxon>
        <taxon>Pentapetalae</taxon>
        <taxon>asterids</taxon>
        <taxon>lamiids</taxon>
        <taxon>Lamiales</taxon>
        <taxon>Pedaliaceae</taxon>
        <taxon>Sesamum</taxon>
    </lineage>
</organism>
<dbReference type="PANTHER" id="PTHR46039">
    <property type="entry name" value="SUCROSE-PHOSPHATE SYNTHASE 3-RELATED"/>
    <property type="match status" value="1"/>
</dbReference>
<comment type="caution">
    <text evidence="3">The sequence shown here is derived from an EMBL/GenBank/DDBJ whole genome shotgun (WGS) entry which is preliminary data.</text>
</comment>
<sequence>MAGNDWINSYLEAILDVDTGIDDHRSSLLLRERGRFSPAQYFVEEVITGFNETDLHRSWVRASSIRNSEERNTRLENMCWRIWTLARRKKQIEVKKHNVGQKGILNVKKLVERQLLICQKTYQKEKRGYSW</sequence>
<reference evidence="3" key="1">
    <citation type="submission" date="2020-06" db="EMBL/GenBank/DDBJ databases">
        <authorList>
            <person name="Li T."/>
            <person name="Hu X."/>
            <person name="Zhang T."/>
            <person name="Song X."/>
            <person name="Zhang H."/>
            <person name="Dai N."/>
            <person name="Sheng W."/>
            <person name="Hou X."/>
            <person name="Wei L."/>
        </authorList>
    </citation>
    <scope>NUCLEOTIDE SEQUENCE</scope>
    <source>
        <strain evidence="3">KEN8</strain>
        <tissue evidence="3">Leaf</tissue>
    </source>
</reference>
<dbReference type="EMBL" id="JACGWM010000005">
    <property type="protein sequence ID" value="KAL0372250.1"/>
    <property type="molecule type" value="Genomic_DNA"/>
</dbReference>
<dbReference type="PANTHER" id="PTHR46039:SF7">
    <property type="entry name" value="SUCROSE-PHOSPHATE SYNTHASE 2-RELATED"/>
    <property type="match status" value="1"/>
</dbReference>
<keyword evidence="2" id="KW-0808">Transferase</keyword>
<name>A0AAW2QXB3_9LAMI</name>
<gene>
    <name evidence="3" type="ORF">Scaly_0906600</name>
</gene>
<reference evidence="3" key="2">
    <citation type="journal article" date="2024" name="Plant">
        <title>Genomic evolution and insights into agronomic trait innovations of Sesamum species.</title>
        <authorList>
            <person name="Miao H."/>
            <person name="Wang L."/>
            <person name="Qu L."/>
            <person name="Liu H."/>
            <person name="Sun Y."/>
            <person name="Le M."/>
            <person name="Wang Q."/>
            <person name="Wei S."/>
            <person name="Zheng Y."/>
            <person name="Lin W."/>
            <person name="Duan Y."/>
            <person name="Cao H."/>
            <person name="Xiong S."/>
            <person name="Wang X."/>
            <person name="Wei L."/>
            <person name="Li C."/>
            <person name="Ma Q."/>
            <person name="Ju M."/>
            <person name="Zhao R."/>
            <person name="Li G."/>
            <person name="Mu C."/>
            <person name="Tian Q."/>
            <person name="Mei H."/>
            <person name="Zhang T."/>
            <person name="Gao T."/>
            <person name="Zhang H."/>
        </authorList>
    </citation>
    <scope>NUCLEOTIDE SEQUENCE</scope>
    <source>
        <strain evidence="3">KEN8</strain>
    </source>
</reference>
<dbReference type="InterPro" id="IPR044161">
    <property type="entry name" value="SPS"/>
</dbReference>
<dbReference type="GO" id="GO:0016757">
    <property type="term" value="F:glycosyltransferase activity"/>
    <property type="evidence" value="ECO:0007669"/>
    <property type="project" value="UniProtKB-KW"/>
</dbReference>
<accession>A0AAW2QXB3</accession>
<dbReference type="AlphaFoldDB" id="A0AAW2QXB3"/>
<protein>
    <submittedName>
        <fullName evidence="3">Sucrose-phosphate synthase</fullName>
    </submittedName>
</protein>
<evidence type="ECO:0000256" key="1">
    <source>
        <dbReference type="ARBA" id="ARBA00022676"/>
    </source>
</evidence>
<proteinExistence type="predicted"/>
<evidence type="ECO:0000313" key="3">
    <source>
        <dbReference type="EMBL" id="KAL0372250.1"/>
    </source>
</evidence>